<reference evidence="1" key="1">
    <citation type="submission" date="2021-06" db="EMBL/GenBank/DDBJ databases">
        <authorList>
            <person name="Kallberg Y."/>
            <person name="Tangrot J."/>
            <person name="Rosling A."/>
        </authorList>
    </citation>
    <scope>NUCLEOTIDE SEQUENCE</scope>
    <source>
        <strain evidence="1">28 12/20/2015</strain>
    </source>
</reference>
<keyword evidence="2" id="KW-1185">Reference proteome</keyword>
<feature type="non-terminal residue" evidence="1">
    <location>
        <position position="84"/>
    </location>
</feature>
<sequence length="84" mass="8306">MLHLGLLVHQLPDQPPAPVTSSPATVTSSPVPLTSSPAPVTSSPAPVTSSPAPVTSSPAQTIITSRKSPGAPGPTGPVPDRSKL</sequence>
<evidence type="ECO:0000313" key="1">
    <source>
        <dbReference type="EMBL" id="CAG8476720.1"/>
    </source>
</evidence>
<dbReference type="Proteomes" id="UP000789366">
    <property type="component" value="Unassembled WGS sequence"/>
</dbReference>
<comment type="caution">
    <text evidence="1">The sequence shown here is derived from an EMBL/GenBank/DDBJ whole genome shotgun (WGS) entry which is preliminary data.</text>
</comment>
<accession>A0ACA9KJ52</accession>
<organism evidence="1 2">
    <name type="scientific">Cetraspora pellucida</name>
    <dbReference type="NCBI Taxonomy" id="1433469"/>
    <lineage>
        <taxon>Eukaryota</taxon>
        <taxon>Fungi</taxon>
        <taxon>Fungi incertae sedis</taxon>
        <taxon>Mucoromycota</taxon>
        <taxon>Glomeromycotina</taxon>
        <taxon>Glomeromycetes</taxon>
        <taxon>Diversisporales</taxon>
        <taxon>Gigasporaceae</taxon>
        <taxon>Cetraspora</taxon>
    </lineage>
</organism>
<dbReference type="EMBL" id="CAJVPW010001161">
    <property type="protein sequence ID" value="CAG8476720.1"/>
    <property type="molecule type" value="Genomic_DNA"/>
</dbReference>
<protein>
    <submittedName>
        <fullName evidence="1">9410_t:CDS:1</fullName>
    </submittedName>
</protein>
<evidence type="ECO:0000313" key="2">
    <source>
        <dbReference type="Proteomes" id="UP000789366"/>
    </source>
</evidence>
<name>A0ACA9KJ52_9GLOM</name>
<gene>
    <name evidence="1" type="ORF">SPELUC_LOCUS1942</name>
</gene>
<proteinExistence type="predicted"/>